<evidence type="ECO:0000256" key="5">
    <source>
        <dbReference type="ARBA" id="ARBA00022989"/>
    </source>
</evidence>
<evidence type="ECO:0000256" key="7">
    <source>
        <dbReference type="ARBA" id="ARBA00023265"/>
    </source>
</evidence>
<dbReference type="GO" id="GO:0016020">
    <property type="term" value="C:membrane"/>
    <property type="evidence" value="ECO:0007669"/>
    <property type="project" value="UniProtKB-SubCell"/>
</dbReference>
<dbReference type="InterPro" id="IPR004326">
    <property type="entry name" value="Mlo"/>
</dbReference>
<evidence type="ECO:0000256" key="8">
    <source>
        <dbReference type="SAM" id="Phobius"/>
    </source>
</evidence>
<evidence type="ECO:0000256" key="3">
    <source>
        <dbReference type="ARBA" id="ARBA00022692"/>
    </source>
</evidence>
<evidence type="ECO:0008006" key="10">
    <source>
        <dbReference type="Google" id="ProtNLM"/>
    </source>
</evidence>
<keyword evidence="7" id="KW-0568">Pathogenesis-related protein</keyword>
<dbReference type="AlphaFoldDB" id="A0A7C9D0C3"/>
<dbReference type="PANTHER" id="PTHR31942:SF53">
    <property type="entry name" value="MLO-LIKE PROTEIN 5-RELATED"/>
    <property type="match status" value="1"/>
</dbReference>
<accession>A0A7C9D0C3</accession>
<comment type="subcellular location">
    <subcellularLocation>
        <location evidence="1">Membrane</location>
        <topology evidence="1">Multi-pass membrane protein</topology>
    </subcellularLocation>
</comment>
<keyword evidence="4" id="KW-0611">Plant defense</keyword>
<comment type="similarity">
    <text evidence="2">Belongs to the MLO family.</text>
</comment>
<sequence>MAAAAPLFLFGSQAPSTVHLGPGSKFDFQKYIKRSLEDDFKVVVSISPLLWASAVLFLLLNVDRWPVMSLISFLPLVTVLTVGTKLQAIITRMAVEITEKHAVIQGMPLVQVSDKHFWFSWPQLFLYLIHYVLFQNAFEITHFLWIVYEFGIKSCFHSDFAMTIVRVSLGWDQP</sequence>
<evidence type="ECO:0000313" key="9">
    <source>
        <dbReference type="EMBL" id="MBA4627885.1"/>
    </source>
</evidence>
<reference evidence="9" key="1">
    <citation type="journal article" date="2013" name="J. Plant Res.">
        <title>Effect of fungi and light on seed germination of three Opuntia species from semiarid lands of central Mexico.</title>
        <authorList>
            <person name="Delgado-Sanchez P."/>
            <person name="Jimenez-Bremont J.F."/>
            <person name="Guerrero-Gonzalez Mde L."/>
            <person name="Flores J."/>
        </authorList>
    </citation>
    <scope>NUCLEOTIDE SEQUENCE</scope>
    <source>
        <tissue evidence="9">Cladode</tissue>
    </source>
</reference>
<keyword evidence="5 8" id="KW-1133">Transmembrane helix</keyword>
<protein>
    <recommendedName>
        <fullName evidence="10">MLO-like protein</fullName>
    </recommendedName>
</protein>
<dbReference type="GO" id="GO:0006952">
    <property type="term" value="P:defense response"/>
    <property type="evidence" value="ECO:0007669"/>
    <property type="project" value="UniProtKB-KW"/>
</dbReference>
<dbReference type="EMBL" id="GISG01064059">
    <property type="protein sequence ID" value="MBA4627885.1"/>
    <property type="molecule type" value="Transcribed_RNA"/>
</dbReference>
<organism evidence="9">
    <name type="scientific">Opuntia streptacantha</name>
    <name type="common">Prickly pear cactus</name>
    <name type="synonym">Opuntia cardona</name>
    <dbReference type="NCBI Taxonomy" id="393608"/>
    <lineage>
        <taxon>Eukaryota</taxon>
        <taxon>Viridiplantae</taxon>
        <taxon>Streptophyta</taxon>
        <taxon>Embryophyta</taxon>
        <taxon>Tracheophyta</taxon>
        <taxon>Spermatophyta</taxon>
        <taxon>Magnoliopsida</taxon>
        <taxon>eudicotyledons</taxon>
        <taxon>Gunneridae</taxon>
        <taxon>Pentapetalae</taxon>
        <taxon>Caryophyllales</taxon>
        <taxon>Cactineae</taxon>
        <taxon>Cactaceae</taxon>
        <taxon>Opuntioideae</taxon>
        <taxon>Opuntia</taxon>
    </lineage>
</organism>
<evidence type="ECO:0000256" key="2">
    <source>
        <dbReference type="ARBA" id="ARBA00006574"/>
    </source>
</evidence>
<evidence type="ECO:0000256" key="1">
    <source>
        <dbReference type="ARBA" id="ARBA00004141"/>
    </source>
</evidence>
<keyword evidence="6 8" id="KW-0472">Membrane</keyword>
<name>A0A7C9D0C3_OPUST</name>
<feature type="transmembrane region" description="Helical" evidence="8">
    <location>
        <begin position="40"/>
        <end position="60"/>
    </location>
</feature>
<proteinExistence type="inferred from homology"/>
<dbReference type="Pfam" id="PF03094">
    <property type="entry name" value="Mlo"/>
    <property type="match status" value="1"/>
</dbReference>
<feature type="transmembrane region" description="Helical" evidence="8">
    <location>
        <begin position="67"/>
        <end position="90"/>
    </location>
</feature>
<evidence type="ECO:0000256" key="4">
    <source>
        <dbReference type="ARBA" id="ARBA00022821"/>
    </source>
</evidence>
<feature type="transmembrane region" description="Helical" evidence="8">
    <location>
        <begin position="124"/>
        <end position="148"/>
    </location>
</feature>
<keyword evidence="3 8" id="KW-0812">Transmembrane</keyword>
<dbReference type="PANTHER" id="PTHR31942">
    <property type="entry name" value="MLO-LIKE PROTEIN 1"/>
    <property type="match status" value="1"/>
</dbReference>
<reference evidence="9" key="2">
    <citation type="submission" date="2020-07" db="EMBL/GenBank/DDBJ databases">
        <authorList>
            <person name="Vera ALvarez R."/>
            <person name="Arias-Moreno D.M."/>
            <person name="Jimenez-Jacinto V."/>
            <person name="Jimenez-Bremont J.F."/>
            <person name="Swaminathan K."/>
            <person name="Moose S.P."/>
            <person name="Guerrero-Gonzalez M.L."/>
            <person name="Marino-Ramirez L."/>
            <person name="Landsman D."/>
            <person name="Rodriguez-Kessler M."/>
            <person name="Delgado-Sanchez P."/>
        </authorList>
    </citation>
    <scope>NUCLEOTIDE SEQUENCE</scope>
    <source>
        <tissue evidence="9">Cladode</tissue>
    </source>
</reference>
<evidence type="ECO:0000256" key="6">
    <source>
        <dbReference type="ARBA" id="ARBA00023136"/>
    </source>
</evidence>